<evidence type="ECO:0000256" key="5">
    <source>
        <dbReference type="PROSITE-ProRule" id="PRU00023"/>
    </source>
</evidence>
<feature type="repeat" description="ANK" evidence="5">
    <location>
        <begin position="191"/>
        <end position="223"/>
    </location>
</feature>
<dbReference type="PANTHER" id="PTHR24119">
    <property type="entry name" value="ACYL-COA-BINDING DOMAIN-CONTAINING PROTEIN 6"/>
    <property type="match status" value="1"/>
</dbReference>
<dbReference type="PROSITE" id="PS51228">
    <property type="entry name" value="ACB_2"/>
    <property type="match status" value="1"/>
</dbReference>
<gene>
    <name evidence="8" type="primary">LOC100372752</name>
</gene>
<evidence type="ECO:0000259" key="6">
    <source>
        <dbReference type="PROSITE" id="PS51228"/>
    </source>
</evidence>
<dbReference type="InterPro" id="IPR036770">
    <property type="entry name" value="Ankyrin_rpt-contain_sf"/>
</dbReference>
<dbReference type="PRINTS" id="PR01415">
    <property type="entry name" value="ANKYRIN"/>
</dbReference>
<dbReference type="SUPFAM" id="SSF48403">
    <property type="entry name" value="Ankyrin repeat"/>
    <property type="match status" value="1"/>
</dbReference>
<evidence type="ECO:0000256" key="3">
    <source>
        <dbReference type="ARBA" id="ARBA00023043"/>
    </source>
</evidence>
<feature type="domain" description="ACB" evidence="6">
    <location>
        <begin position="11"/>
        <end position="96"/>
    </location>
</feature>
<dbReference type="InterPro" id="IPR002110">
    <property type="entry name" value="Ankyrin_rpt"/>
</dbReference>
<keyword evidence="3 5" id="KW-0040">ANK repeat</keyword>
<dbReference type="PROSITE" id="PS50297">
    <property type="entry name" value="ANK_REP_REGION"/>
    <property type="match status" value="2"/>
</dbReference>
<dbReference type="InterPro" id="IPR014352">
    <property type="entry name" value="FERM/acyl-CoA-bd_prot_sf"/>
</dbReference>
<keyword evidence="7" id="KW-1185">Reference proteome</keyword>
<dbReference type="PROSITE" id="PS50088">
    <property type="entry name" value="ANK_REPEAT"/>
    <property type="match status" value="2"/>
</dbReference>
<dbReference type="Pfam" id="PF12796">
    <property type="entry name" value="Ank_2"/>
    <property type="match status" value="1"/>
</dbReference>
<dbReference type="SMART" id="SM00248">
    <property type="entry name" value="ANK"/>
    <property type="match status" value="2"/>
</dbReference>
<name>A0ABM0GIP4_SACKO</name>
<dbReference type="PANTHER" id="PTHR24119:SF0">
    <property type="entry name" value="ACYL-COA-BINDING DOMAIN-CONTAINING PROTEIN 6"/>
    <property type="match status" value="1"/>
</dbReference>
<dbReference type="PRINTS" id="PR00689">
    <property type="entry name" value="ACOABINDINGP"/>
</dbReference>
<evidence type="ECO:0000256" key="1">
    <source>
        <dbReference type="ARBA" id="ARBA00018419"/>
    </source>
</evidence>
<keyword evidence="4" id="KW-0446">Lipid-binding</keyword>
<dbReference type="GeneID" id="100372752"/>
<dbReference type="Gene3D" id="1.20.80.10">
    <property type="match status" value="1"/>
</dbReference>
<dbReference type="InterPro" id="IPR035984">
    <property type="entry name" value="Acyl-CoA-binding_sf"/>
</dbReference>
<dbReference type="Gene3D" id="1.25.40.20">
    <property type="entry name" value="Ankyrin repeat-containing domain"/>
    <property type="match status" value="1"/>
</dbReference>
<organism evidence="7 8">
    <name type="scientific">Saccoglossus kowalevskii</name>
    <name type="common">Acorn worm</name>
    <dbReference type="NCBI Taxonomy" id="10224"/>
    <lineage>
        <taxon>Eukaryota</taxon>
        <taxon>Metazoa</taxon>
        <taxon>Hemichordata</taxon>
        <taxon>Enteropneusta</taxon>
        <taxon>Harrimaniidae</taxon>
        <taxon>Saccoglossus</taxon>
    </lineage>
</organism>
<proteinExistence type="predicted"/>
<keyword evidence="2" id="KW-0677">Repeat</keyword>
<dbReference type="SUPFAM" id="SSF47027">
    <property type="entry name" value="Acyl-CoA binding protein"/>
    <property type="match status" value="1"/>
</dbReference>
<evidence type="ECO:0000256" key="2">
    <source>
        <dbReference type="ARBA" id="ARBA00022737"/>
    </source>
</evidence>
<dbReference type="Proteomes" id="UP000694865">
    <property type="component" value="Unplaced"/>
</dbReference>
<dbReference type="InterPro" id="IPR000582">
    <property type="entry name" value="Acyl-CoA-binding_protein"/>
</dbReference>
<accession>A0ABM0GIP4</accession>
<feature type="repeat" description="ANK" evidence="5">
    <location>
        <begin position="158"/>
        <end position="190"/>
    </location>
</feature>
<evidence type="ECO:0000313" key="8">
    <source>
        <dbReference type="RefSeq" id="XP_002730708.1"/>
    </source>
</evidence>
<protein>
    <recommendedName>
        <fullName evidence="1">Acyl-CoA-binding domain-containing protein 6</fullName>
    </recommendedName>
</protein>
<evidence type="ECO:0000256" key="4">
    <source>
        <dbReference type="ARBA" id="ARBA00023121"/>
    </source>
</evidence>
<reference evidence="8" key="1">
    <citation type="submission" date="2025-08" db="UniProtKB">
        <authorList>
            <consortium name="RefSeq"/>
        </authorList>
    </citation>
    <scope>IDENTIFICATION</scope>
    <source>
        <tissue evidence="8">Testes</tissue>
    </source>
</reference>
<sequence>MEEGELGYRELADRFELATDHVRTLAHRLSNDKLLYFYARFKQAKEGVCNTSRPGFFDFEGKQKWDCWKKLGTMSEMQAMKEYINELLRVDPSWHADAETTKTTTGMGVAVSTLYKEEVQIRDDQKTIFDWLKEDNISKVQSLMQNCNEDVTNQVDDQGLTLLHWACDRGLEKMVNLLLKYNANINAKDEDGQTPLHYAVTCEFVPVIKLLLDHGADVSIEDNDGCLPSANTYNKDIISLLGCP</sequence>
<dbReference type="Pfam" id="PF00887">
    <property type="entry name" value="ACBP"/>
    <property type="match status" value="1"/>
</dbReference>
<dbReference type="RefSeq" id="XP_002730708.1">
    <property type="nucleotide sequence ID" value="XM_002730662.2"/>
</dbReference>
<evidence type="ECO:0000313" key="7">
    <source>
        <dbReference type="Proteomes" id="UP000694865"/>
    </source>
</evidence>